<reference evidence="1" key="1">
    <citation type="submission" date="2014-11" db="EMBL/GenBank/DDBJ databases">
        <authorList>
            <person name="Amaro Gonzalez C."/>
        </authorList>
    </citation>
    <scope>NUCLEOTIDE SEQUENCE</scope>
</reference>
<proteinExistence type="predicted"/>
<sequence length="30" mass="3343">MGKVTHLGIYIALITIFESNFTSTTVSERI</sequence>
<dbReference type="EMBL" id="GBXM01082585">
    <property type="protein sequence ID" value="JAH25992.1"/>
    <property type="molecule type" value="Transcribed_RNA"/>
</dbReference>
<organism evidence="1">
    <name type="scientific">Anguilla anguilla</name>
    <name type="common">European freshwater eel</name>
    <name type="synonym">Muraena anguilla</name>
    <dbReference type="NCBI Taxonomy" id="7936"/>
    <lineage>
        <taxon>Eukaryota</taxon>
        <taxon>Metazoa</taxon>
        <taxon>Chordata</taxon>
        <taxon>Craniata</taxon>
        <taxon>Vertebrata</taxon>
        <taxon>Euteleostomi</taxon>
        <taxon>Actinopterygii</taxon>
        <taxon>Neopterygii</taxon>
        <taxon>Teleostei</taxon>
        <taxon>Anguilliformes</taxon>
        <taxon>Anguillidae</taxon>
        <taxon>Anguilla</taxon>
    </lineage>
</organism>
<protein>
    <submittedName>
        <fullName evidence="1">Uncharacterized protein</fullName>
    </submittedName>
</protein>
<reference evidence="1" key="2">
    <citation type="journal article" date="2015" name="Fish Shellfish Immunol.">
        <title>Early steps in the European eel (Anguilla anguilla)-Vibrio vulnificus interaction in the gills: Role of the RtxA13 toxin.</title>
        <authorList>
            <person name="Callol A."/>
            <person name="Pajuelo D."/>
            <person name="Ebbesson L."/>
            <person name="Teles M."/>
            <person name="MacKenzie S."/>
            <person name="Amaro C."/>
        </authorList>
    </citation>
    <scope>NUCLEOTIDE SEQUENCE</scope>
</reference>
<name>A0A0E9RB25_ANGAN</name>
<dbReference type="AlphaFoldDB" id="A0A0E9RB25"/>
<evidence type="ECO:0000313" key="1">
    <source>
        <dbReference type="EMBL" id="JAH25992.1"/>
    </source>
</evidence>
<accession>A0A0E9RB25</accession>